<dbReference type="Proteomes" id="UP001501563">
    <property type="component" value="Unassembled WGS sequence"/>
</dbReference>
<feature type="region of interest" description="Disordered" evidence="1">
    <location>
        <begin position="17"/>
        <end position="44"/>
    </location>
</feature>
<evidence type="ECO:0008006" key="5">
    <source>
        <dbReference type="Google" id="ProtNLM"/>
    </source>
</evidence>
<feature type="chain" id="PRO_5046302382" description="Fibronectin type-III domain-containing protein" evidence="2">
    <location>
        <begin position="19"/>
        <end position="724"/>
    </location>
</feature>
<feature type="region of interest" description="Disordered" evidence="1">
    <location>
        <begin position="239"/>
        <end position="268"/>
    </location>
</feature>
<keyword evidence="2" id="KW-0732">Signal</keyword>
<evidence type="ECO:0000313" key="3">
    <source>
        <dbReference type="EMBL" id="GAA3885370.1"/>
    </source>
</evidence>
<organism evidence="3 4">
    <name type="scientific">Streptomyces lannensis</name>
    <dbReference type="NCBI Taxonomy" id="766498"/>
    <lineage>
        <taxon>Bacteria</taxon>
        <taxon>Bacillati</taxon>
        <taxon>Actinomycetota</taxon>
        <taxon>Actinomycetes</taxon>
        <taxon>Kitasatosporales</taxon>
        <taxon>Streptomycetaceae</taxon>
        <taxon>Streptomyces</taxon>
    </lineage>
</organism>
<feature type="compositionally biased region" description="Low complexity" evidence="1">
    <location>
        <begin position="28"/>
        <end position="42"/>
    </location>
</feature>
<evidence type="ECO:0000256" key="2">
    <source>
        <dbReference type="SAM" id="SignalP"/>
    </source>
</evidence>
<dbReference type="EMBL" id="BAAAZA010000021">
    <property type="protein sequence ID" value="GAA3885370.1"/>
    <property type="molecule type" value="Genomic_DNA"/>
</dbReference>
<evidence type="ECO:0000256" key="1">
    <source>
        <dbReference type="SAM" id="MobiDB-lite"/>
    </source>
</evidence>
<keyword evidence="4" id="KW-1185">Reference proteome</keyword>
<feature type="region of interest" description="Disordered" evidence="1">
    <location>
        <begin position="523"/>
        <end position="543"/>
    </location>
</feature>
<protein>
    <recommendedName>
        <fullName evidence="5">Fibronectin type-III domain-containing protein</fullName>
    </recommendedName>
</protein>
<comment type="caution">
    <text evidence="3">The sequence shown here is derived from an EMBL/GenBank/DDBJ whole genome shotgun (WGS) entry which is preliminary data.</text>
</comment>
<sequence length="724" mass="76789">MLPLVAAVLALPSQPTYATSAEGDPATLSEGQQALAQAQQSGERVEVVGERTERTTVYANPDGFSFTLEESAVPVRVAKTSGGWQAPDATLEKRSDGSVGPKAAAASMTFSGGGKAPLARISEHGRSLELTWPEALPAPELDGASALYADVLPGVDLKVTATPESFQPVFVVKTPQAASGEELKKLTFGLKAQGLNVQEGPSGNLAAVDDSGQTVFKAPPARMWDSAGQASALQPQMATVRAAGTGEEEPSDPAETAPSGSGVEPGQGDAVAHMQVDVTNDSLTVVPDAEMLTKTDESAFPLFIDPTVTWGESERTLLRSDGYESYGWSNGDDDEGKGAGKCGTWNGYECGPGYVQKLYFEFSPSSLKGKDVLDTTFRVTEPWAFQCSPRMVDLVRTNNISSSTTWSTRPKELDLMGDQNVSAGRGSLCDPDSPQAPIEFNDSPSESNENLTPTVRDFAAGKFSRLTLEIKAHDESDTSAWKRFKNDAVLSVKFVAMPAVPTEVGVVAGPGYVCSTNSADPTVVSDPTPLVQGRPRTMPGGETDANLRIRWRTEKYDGTTWVVAHTDVDSPTSGYVGNLSKQSRSLPTLQEETKYRLKALTLSYYEDGSNRLNTGYTTPCYFTVDTTAPKAPQVTIGSPYTACTSNDCVAHGGPNVAGTFTFAPAAGDANVAYQSTGCPHRTHGRPPCPARQCLPRSRPRMRAPTACTCAARTASVPDVGARKR</sequence>
<feature type="signal peptide" evidence="2">
    <location>
        <begin position="1"/>
        <end position="18"/>
    </location>
</feature>
<reference evidence="4" key="1">
    <citation type="journal article" date="2019" name="Int. J. Syst. Evol. Microbiol.">
        <title>The Global Catalogue of Microorganisms (GCM) 10K type strain sequencing project: providing services to taxonomists for standard genome sequencing and annotation.</title>
        <authorList>
            <consortium name="The Broad Institute Genomics Platform"/>
            <consortium name="The Broad Institute Genome Sequencing Center for Infectious Disease"/>
            <person name="Wu L."/>
            <person name="Ma J."/>
        </authorList>
    </citation>
    <scope>NUCLEOTIDE SEQUENCE [LARGE SCALE GENOMIC DNA]</scope>
    <source>
        <strain evidence="4">JCM 16578</strain>
    </source>
</reference>
<feature type="region of interest" description="Disordered" evidence="1">
    <location>
        <begin position="84"/>
        <end position="108"/>
    </location>
</feature>
<gene>
    <name evidence="3" type="ORF">GCM10022207_60890</name>
</gene>
<proteinExistence type="predicted"/>
<name>A0ABP7KQJ3_9ACTN</name>
<evidence type="ECO:0000313" key="4">
    <source>
        <dbReference type="Proteomes" id="UP001501563"/>
    </source>
</evidence>
<accession>A0ABP7KQJ3</accession>